<feature type="transmembrane region" description="Helical" evidence="1">
    <location>
        <begin position="128"/>
        <end position="149"/>
    </location>
</feature>
<organism evidence="2">
    <name type="scientific">Ostreococcus mediterraneus</name>
    <dbReference type="NCBI Taxonomy" id="1486918"/>
    <lineage>
        <taxon>Eukaryota</taxon>
        <taxon>Viridiplantae</taxon>
        <taxon>Chlorophyta</taxon>
        <taxon>Mamiellophyceae</taxon>
        <taxon>Mamiellales</taxon>
        <taxon>Bathycoccaceae</taxon>
        <taxon>Ostreococcus</taxon>
    </lineage>
</organism>
<keyword evidence="1" id="KW-1133">Transmembrane helix</keyword>
<dbReference type="AlphaFoldDB" id="A0A6U0ANQ8"/>
<dbReference type="EMBL" id="HBFF01000184">
    <property type="protein sequence ID" value="CAD8727236.1"/>
    <property type="molecule type" value="Transcribed_RNA"/>
</dbReference>
<feature type="transmembrane region" description="Helical" evidence="1">
    <location>
        <begin position="161"/>
        <end position="179"/>
    </location>
</feature>
<proteinExistence type="predicted"/>
<reference evidence="2" key="1">
    <citation type="submission" date="2021-01" db="EMBL/GenBank/DDBJ databases">
        <authorList>
            <person name="Corre E."/>
            <person name="Pelletier E."/>
            <person name="Niang G."/>
            <person name="Scheremetjew M."/>
            <person name="Finn R."/>
            <person name="Kale V."/>
            <person name="Holt S."/>
            <person name="Cochrane G."/>
            <person name="Meng A."/>
            <person name="Brown T."/>
            <person name="Cohen L."/>
        </authorList>
    </citation>
    <scope>NUCLEOTIDE SEQUENCE</scope>
    <source>
        <strain evidence="2">Clade-D-RCC2573</strain>
    </source>
</reference>
<name>A0A6U0ANQ8_9CHLO</name>
<evidence type="ECO:0000256" key="1">
    <source>
        <dbReference type="SAM" id="Phobius"/>
    </source>
</evidence>
<sequence length="180" mass="19388">MFTVSIAPNATRARVAHKSRRVHAQANAARFSPATTHVTRQVAQIAAKAPPPPPPAKFLSAAQYVQAASVVFGVYTAQMLLVPAKMVSDHFNATPTSMEKFWIRGSSAGFGAAIYAMSLLATNQAAQVAFYLAAAVAVLLPFNAKFNLFKDNLSVKYPMHYVPEVLMATLTLLGAYVLYL</sequence>
<gene>
    <name evidence="2" type="ORF">OMED0936_LOCUS144</name>
</gene>
<accession>A0A6U0ANQ8</accession>
<keyword evidence="1" id="KW-0472">Membrane</keyword>
<protein>
    <submittedName>
        <fullName evidence="2">Uncharacterized protein</fullName>
    </submittedName>
</protein>
<evidence type="ECO:0000313" key="2">
    <source>
        <dbReference type="EMBL" id="CAD8727236.1"/>
    </source>
</evidence>
<keyword evidence="1" id="KW-0812">Transmembrane</keyword>